<evidence type="ECO:0000313" key="1">
    <source>
        <dbReference type="EMBL" id="KAF4150432.1"/>
    </source>
</evidence>
<proteinExistence type="predicted"/>
<reference evidence="1" key="1">
    <citation type="submission" date="2020-03" db="EMBL/GenBank/DDBJ databases">
        <title>Hybrid Assembly of Korean Phytophthora infestans isolates.</title>
        <authorList>
            <person name="Prokchorchik M."/>
            <person name="Lee Y."/>
            <person name="Seo J."/>
            <person name="Cho J.-H."/>
            <person name="Park Y.-E."/>
            <person name="Jang D.-C."/>
            <person name="Im J.-S."/>
            <person name="Choi J.-G."/>
            <person name="Park H.-J."/>
            <person name="Lee G.-B."/>
            <person name="Lee Y.-G."/>
            <person name="Hong S.-Y."/>
            <person name="Cho K."/>
            <person name="Sohn K.H."/>
        </authorList>
    </citation>
    <scope>NUCLEOTIDE SEQUENCE</scope>
    <source>
        <strain evidence="1">KR_2_A2</strain>
    </source>
</reference>
<protein>
    <submittedName>
        <fullName evidence="1">Uncharacterized protein</fullName>
    </submittedName>
</protein>
<accession>A0A8S9VGD8</accession>
<gene>
    <name evidence="1" type="ORF">GN958_ATG00377</name>
</gene>
<organism evidence="1 2">
    <name type="scientific">Phytophthora infestans</name>
    <name type="common">Potato late blight agent</name>
    <name type="synonym">Botrytis infestans</name>
    <dbReference type="NCBI Taxonomy" id="4787"/>
    <lineage>
        <taxon>Eukaryota</taxon>
        <taxon>Sar</taxon>
        <taxon>Stramenopiles</taxon>
        <taxon>Oomycota</taxon>
        <taxon>Peronosporomycetes</taxon>
        <taxon>Peronosporales</taxon>
        <taxon>Peronosporaceae</taxon>
        <taxon>Phytophthora</taxon>
    </lineage>
</organism>
<dbReference type="AlphaFoldDB" id="A0A8S9VGD8"/>
<dbReference type="EMBL" id="JAACNO010000068">
    <property type="protein sequence ID" value="KAF4150432.1"/>
    <property type="molecule type" value="Genomic_DNA"/>
</dbReference>
<dbReference type="Proteomes" id="UP000704712">
    <property type="component" value="Unassembled WGS sequence"/>
</dbReference>
<sequence length="63" mass="6861">MFVRRRAHYETVIPPLRTLASRCISHSPASNIDVGEVTPGGLISAICPPIRSSPLINKDAKYS</sequence>
<evidence type="ECO:0000313" key="2">
    <source>
        <dbReference type="Proteomes" id="UP000704712"/>
    </source>
</evidence>
<name>A0A8S9VGD8_PHYIN</name>
<comment type="caution">
    <text evidence="1">The sequence shown here is derived from an EMBL/GenBank/DDBJ whole genome shotgun (WGS) entry which is preliminary data.</text>
</comment>